<organism evidence="1">
    <name type="scientific">marine sediment metagenome</name>
    <dbReference type="NCBI Taxonomy" id="412755"/>
    <lineage>
        <taxon>unclassified sequences</taxon>
        <taxon>metagenomes</taxon>
        <taxon>ecological metagenomes</taxon>
    </lineage>
</organism>
<sequence>MKYWDDIWYTLNFKAIKNKISGISISPQGYHLDIDLVLNDLHLKILDMYKNFYEMFSQGPSNLYTIIFRTEKGRGIGRTSTFMQSYGDILEFKRSSMTLNRVNKQDFQEKVASLVFYLLFVPNSFALIKIGAGHTYFAHADALGLYTNEYVLSSNYKGSNYAGAFLWTDSSGPYTPENYKSWMQTFKGIFNPTDIRLFVAFSNRDGINTLDYIMNHFNRFLKDFGKTVGMDPKEFIGIYNLRQ</sequence>
<gene>
    <name evidence="1" type="ORF">LCGC14_1603310</name>
</gene>
<proteinExistence type="predicted"/>
<protein>
    <submittedName>
        <fullName evidence="1">Uncharacterized protein</fullName>
    </submittedName>
</protein>
<name>A0A0F9KR99_9ZZZZ</name>
<dbReference type="EMBL" id="LAZR01012888">
    <property type="protein sequence ID" value="KKM24618.1"/>
    <property type="molecule type" value="Genomic_DNA"/>
</dbReference>
<comment type="caution">
    <text evidence="1">The sequence shown here is derived from an EMBL/GenBank/DDBJ whole genome shotgun (WGS) entry which is preliminary data.</text>
</comment>
<evidence type="ECO:0000313" key="1">
    <source>
        <dbReference type="EMBL" id="KKM24618.1"/>
    </source>
</evidence>
<reference evidence="1" key="1">
    <citation type="journal article" date="2015" name="Nature">
        <title>Complex archaea that bridge the gap between prokaryotes and eukaryotes.</title>
        <authorList>
            <person name="Spang A."/>
            <person name="Saw J.H."/>
            <person name="Jorgensen S.L."/>
            <person name="Zaremba-Niedzwiedzka K."/>
            <person name="Martijn J."/>
            <person name="Lind A.E."/>
            <person name="van Eijk R."/>
            <person name="Schleper C."/>
            <person name="Guy L."/>
            <person name="Ettema T.J."/>
        </authorList>
    </citation>
    <scope>NUCLEOTIDE SEQUENCE</scope>
</reference>
<dbReference type="AlphaFoldDB" id="A0A0F9KR99"/>
<accession>A0A0F9KR99</accession>